<dbReference type="Pfam" id="PF05988">
    <property type="entry name" value="DUF899"/>
    <property type="match status" value="1"/>
</dbReference>
<dbReference type="RefSeq" id="WP_344530582.1">
    <property type="nucleotide sequence ID" value="NZ_BAAAPE010000011.1"/>
</dbReference>
<organism evidence="1 2">
    <name type="scientific">Streptomyces albiaxialis</name>
    <dbReference type="NCBI Taxonomy" id="329523"/>
    <lineage>
        <taxon>Bacteria</taxon>
        <taxon>Bacillati</taxon>
        <taxon>Actinomycetota</taxon>
        <taxon>Actinomycetes</taxon>
        <taxon>Kitasatosporales</taxon>
        <taxon>Streptomycetaceae</taxon>
        <taxon>Streptomyces</taxon>
    </lineage>
</organism>
<name>A0ABP5HUK8_9ACTN</name>
<gene>
    <name evidence="1" type="ORF">GCM10009801_43000</name>
</gene>
<keyword evidence="2" id="KW-1185">Reference proteome</keyword>
<accession>A0ABP5HUK8</accession>
<evidence type="ECO:0000313" key="2">
    <source>
        <dbReference type="Proteomes" id="UP001500016"/>
    </source>
</evidence>
<sequence>MALPEGVGRPAEVTGEQWLAARKELLAEEKELRRRLDALNAARRRLPMVRVDKDYVFEGPDGKATLPDLFQGRSQLYVHHFMWLDETDTGCPSCTAAAELHFTPAFLAHLHERDITFAAVARAPLPSIEAYRAQHGWTFPWYSSHGSDFNYDFHVTLDESVAPVEYNYRTKEELLATGLPEEALKGDWPGNSVFLRDGDEVFHTYSAYARGLDQLFTPYHFLDLTPYGRQESWEDSPEGWPQKPTYAPGKLTLRGADQHHCH</sequence>
<dbReference type="InterPro" id="IPR010296">
    <property type="entry name" value="DUF899_thioredox"/>
</dbReference>
<dbReference type="EMBL" id="BAAAPE010000011">
    <property type="protein sequence ID" value="GAA2082902.1"/>
    <property type="molecule type" value="Genomic_DNA"/>
</dbReference>
<dbReference type="Proteomes" id="UP001500016">
    <property type="component" value="Unassembled WGS sequence"/>
</dbReference>
<evidence type="ECO:0000313" key="1">
    <source>
        <dbReference type="EMBL" id="GAA2082902.1"/>
    </source>
</evidence>
<comment type="caution">
    <text evidence="1">The sequence shown here is derived from an EMBL/GenBank/DDBJ whole genome shotgun (WGS) entry which is preliminary data.</text>
</comment>
<dbReference type="SUPFAM" id="SSF52833">
    <property type="entry name" value="Thioredoxin-like"/>
    <property type="match status" value="1"/>
</dbReference>
<dbReference type="InterPro" id="IPR036249">
    <property type="entry name" value="Thioredoxin-like_sf"/>
</dbReference>
<reference evidence="2" key="1">
    <citation type="journal article" date="2019" name="Int. J. Syst. Evol. Microbiol.">
        <title>The Global Catalogue of Microorganisms (GCM) 10K type strain sequencing project: providing services to taxonomists for standard genome sequencing and annotation.</title>
        <authorList>
            <consortium name="The Broad Institute Genomics Platform"/>
            <consortium name="The Broad Institute Genome Sequencing Center for Infectious Disease"/>
            <person name="Wu L."/>
            <person name="Ma J."/>
        </authorList>
    </citation>
    <scope>NUCLEOTIDE SEQUENCE [LARGE SCALE GENOMIC DNA]</scope>
    <source>
        <strain evidence="2">JCM 15478</strain>
    </source>
</reference>
<protein>
    <submittedName>
        <fullName evidence="1">DUF899 domain-containing protein</fullName>
    </submittedName>
</protein>
<proteinExistence type="predicted"/>